<evidence type="ECO:0000256" key="2">
    <source>
        <dbReference type="RuleBase" id="RU362080"/>
    </source>
</evidence>
<evidence type="ECO:0000256" key="1">
    <source>
        <dbReference type="ARBA" id="ARBA00009981"/>
    </source>
</evidence>
<accession>A0A1I3MQC1</accession>
<dbReference type="InterPro" id="IPR006442">
    <property type="entry name" value="Antitoxin_Phd/YefM"/>
</dbReference>
<organism evidence="3 4">
    <name type="scientific">Treponema bryantii</name>
    <dbReference type="NCBI Taxonomy" id="163"/>
    <lineage>
        <taxon>Bacteria</taxon>
        <taxon>Pseudomonadati</taxon>
        <taxon>Spirochaetota</taxon>
        <taxon>Spirochaetia</taxon>
        <taxon>Spirochaetales</taxon>
        <taxon>Treponemataceae</taxon>
        <taxon>Treponema</taxon>
    </lineage>
</organism>
<gene>
    <name evidence="3" type="ORF">SAMN04487775_11042</name>
</gene>
<protein>
    <recommendedName>
        <fullName evidence="2">Antitoxin</fullName>
    </recommendedName>
</protein>
<comment type="similarity">
    <text evidence="1 2">Belongs to the phD/YefM antitoxin family.</text>
</comment>
<dbReference type="RefSeq" id="WP_074933119.1">
    <property type="nucleotide sequence ID" value="NZ_FORI01000010.1"/>
</dbReference>
<comment type="function">
    <text evidence="2">Antitoxin component of a type II toxin-antitoxin (TA) system.</text>
</comment>
<keyword evidence="3" id="KW-0238">DNA-binding</keyword>
<proteinExistence type="inferred from homology"/>
<dbReference type="Pfam" id="PF02604">
    <property type="entry name" value="PhdYeFM_antitox"/>
    <property type="match status" value="1"/>
</dbReference>
<evidence type="ECO:0000313" key="3">
    <source>
        <dbReference type="EMBL" id="SFI99149.1"/>
    </source>
</evidence>
<reference evidence="4" key="1">
    <citation type="submission" date="2016-10" db="EMBL/GenBank/DDBJ databases">
        <authorList>
            <person name="Varghese N."/>
            <person name="Submissions S."/>
        </authorList>
    </citation>
    <scope>NUCLEOTIDE SEQUENCE [LARGE SCALE GENOMIC DNA]</scope>
    <source>
        <strain evidence="4">XBD1002</strain>
    </source>
</reference>
<dbReference type="SUPFAM" id="SSF143120">
    <property type="entry name" value="YefM-like"/>
    <property type="match status" value="1"/>
</dbReference>
<dbReference type="AlphaFoldDB" id="A0A1I3MQC1"/>
<dbReference type="OrthoDB" id="370795at2"/>
<dbReference type="InterPro" id="IPR036165">
    <property type="entry name" value="YefM-like_sf"/>
</dbReference>
<dbReference type="Proteomes" id="UP000182737">
    <property type="component" value="Unassembled WGS sequence"/>
</dbReference>
<name>A0A1I3MQC1_9SPIR</name>
<evidence type="ECO:0000313" key="4">
    <source>
        <dbReference type="Proteomes" id="UP000182737"/>
    </source>
</evidence>
<dbReference type="EMBL" id="FORI01000010">
    <property type="protein sequence ID" value="SFI99149.1"/>
    <property type="molecule type" value="Genomic_DNA"/>
</dbReference>
<dbReference type="Gene3D" id="3.40.1620.10">
    <property type="entry name" value="YefM-like domain"/>
    <property type="match status" value="1"/>
</dbReference>
<keyword evidence="4" id="KW-1185">Reference proteome</keyword>
<sequence length="69" mass="7443">MLVVTYSEARQNFASILDKAKSEGAVLVKRADGSVFRITPEGGGESPFAGVKTLFNLNIDDIQNALKED</sequence>
<dbReference type="GO" id="GO:0003677">
    <property type="term" value="F:DNA binding"/>
    <property type="evidence" value="ECO:0007669"/>
    <property type="project" value="UniProtKB-KW"/>
</dbReference>